<evidence type="ECO:0000313" key="4">
    <source>
        <dbReference type="Proteomes" id="UP000627573"/>
    </source>
</evidence>
<sequence length="242" mass="26966">MLEFIIYGLIHEGDWDLTQPQATLLAGVISGVLLIAAAYIAFHGQREQRAAERLMHEEQMDEQRRKAASDLEAARTQLTEQLVAQRQQFLDDIDAKERIRVHEMQRAAALMRHAELQPIYANALSVRDALREALLSAHRMVEFNQPAMVQQRIEEAGRLSTQLDGASIELSASLEVAALDADLIRAFNQVIGAFRWMGGPGTTPPTNAERKQLLDASYLAGNRLRNAMRSELEGLSQAGLPE</sequence>
<protein>
    <submittedName>
        <fullName evidence="3">Uncharacterized protein</fullName>
    </submittedName>
</protein>
<keyword evidence="2" id="KW-0812">Transmembrane</keyword>
<dbReference type="RefSeq" id="WP_197941967.1">
    <property type="nucleotide sequence ID" value="NZ_JAECSB010000085.1"/>
</dbReference>
<keyword evidence="1" id="KW-0175">Coiled coil</keyword>
<keyword evidence="4" id="KW-1185">Reference proteome</keyword>
<reference evidence="3 4" key="1">
    <citation type="submission" date="2020-12" db="EMBL/GenBank/DDBJ databases">
        <title>Draft genome sequence of furan degrading bacterial strain FUR100.</title>
        <authorList>
            <person name="Woiski C."/>
        </authorList>
    </citation>
    <scope>NUCLEOTIDE SEQUENCE [LARGE SCALE GENOMIC DNA]</scope>
    <source>
        <strain evidence="3 4">FUR100</strain>
    </source>
</reference>
<feature type="transmembrane region" description="Helical" evidence="2">
    <location>
        <begin position="22"/>
        <end position="42"/>
    </location>
</feature>
<name>A0A8I1A3A6_RHOER</name>
<dbReference type="Proteomes" id="UP000627573">
    <property type="component" value="Unassembled WGS sequence"/>
</dbReference>
<evidence type="ECO:0000256" key="2">
    <source>
        <dbReference type="SAM" id="Phobius"/>
    </source>
</evidence>
<gene>
    <name evidence="3" type="ORF">I3517_27405</name>
</gene>
<dbReference type="EMBL" id="JAECSB010000085">
    <property type="protein sequence ID" value="MBH5146336.1"/>
    <property type="molecule type" value="Genomic_DNA"/>
</dbReference>
<feature type="coiled-coil region" evidence="1">
    <location>
        <begin position="57"/>
        <end position="88"/>
    </location>
</feature>
<organism evidence="3 4">
    <name type="scientific">Rhodococcus erythropolis</name>
    <name type="common">Arthrobacter picolinophilus</name>
    <dbReference type="NCBI Taxonomy" id="1833"/>
    <lineage>
        <taxon>Bacteria</taxon>
        <taxon>Bacillati</taxon>
        <taxon>Actinomycetota</taxon>
        <taxon>Actinomycetes</taxon>
        <taxon>Mycobacteriales</taxon>
        <taxon>Nocardiaceae</taxon>
        <taxon>Rhodococcus</taxon>
        <taxon>Rhodococcus erythropolis group</taxon>
    </lineage>
</organism>
<proteinExistence type="predicted"/>
<dbReference type="AlphaFoldDB" id="A0A8I1A3A6"/>
<evidence type="ECO:0000256" key="1">
    <source>
        <dbReference type="SAM" id="Coils"/>
    </source>
</evidence>
<comment type="caution">
    <text evidence="3">The sequence shown here is derived from an EMBL/GenBank/DDBJ whole genome shotgun (WGS) entry which is preliminary data.</text>
</comment>
<keyword evidence="2" id="KW-1133">Transmembrane helix</keyword>
<keyword evidence="2" id="KW-0472">Membrane</keyword>
<evidence type="ECO:0000313" key="3">
    <source>
        <dbReference type="EMBL" id="MBH5146336.1"/>
    </source>
</evidence>
<accession>A0A8I1A3A6</accession>